<evidence type="ECO:0000256" key="5">
    <source>
        <dbReference type="ARBA" id="ARBA00022840"/>
    </source>
</evidence>
<dbReference type="AlphaFoldDB" id="A0A8H7WCV2"/>
<name>A0A8H7WCV2_9HELO</name>
<dbReference type="InterPro" id="IPR050660">
    <property type="entry name" value="NEK_Ser/Thr_kinase"/>
</dbReference>
<evidence type="ECO:0000256" key="1">
    <source>
        <dbReference type="ARBA" id="ARBA00012513"/>
    </source>
</evidence>
<dbReference type="EC" id="2.7.11.1" evidence="1"/>
<evidence type="ECO:0000259" key="6">
    <source>
        <dbReference type="PROSITE" id="PS50011"/>
    </source>
</evidence>
<dbReference type="PANTHER" id="PTHR43671:SF13">
    <property type="entry name" value="SERINE_THREONINE-PROTEIN KINASE NEK2"/>
    <property type="match status" value="1"/>
</dbReference>
<dbReference type="SUPFAM" id="SSF56112">
    <property type="entry name" value="Protein kinase-like (PK-like)"/>
    <property type="match status" value="1"/>
</dbReference>
<accession>A0A8H7WCV2</accession>
<evidence type="ECO:0000256" key="3">
    <source>
        <dbReference type="ARBA" id="ARBA00022741"/>
    </source>
</evidence>
<proteinExistence type="predicted"/>
<sequence>MGTTMYDANFFDRYRYWHKYNKRPGAPNLTTNNAIRARYNATFVGPPGQNAPPTTTVAHPVATRPIRRGRPIWKPRNMPLKDKLPWSHGGLYKGVTYQPFTAPQGGAPNWRAAKILGIGGGGAVVLWEYVGPLVIPPPVITKIVVKNKKNPDINWLAAEGVFMQQLTASPTEHIGTSGGRPRLTAAWDGITRQLVMEYCPQGPLCRLIEERARRWVLCTFMHGDSFVAYISPSLGPHTDIFLAFRCLPLHELTIWHIFECIVDALSVLEYGAELIPNPAAPGSFMPNPAFAPALGPGMMVVHFDLKPENIFGTEPTAQGGSHPHTQTWKLGDFGLARNIHRVGYNMPLPAGTGWIGPPAGTYTANDMNLRRVGTDGYFVPVSKFRPLRIFSVGP</sequence>
<dbReference type="InterPro" id="IPR000719">
    <property type="entry name" value="Prot_kinase_dom"/>
</dbReference>
<gene>
    <name evidence="7" type="ORF">IFR04_004361</name>
</gene>
<dbReference type="GO" id="GO:0005524">
    <property type="term" value="F:ATP binding"/>
    <property type="evidence" value="ECO:0007669"/>
    <property type="project" value="UniProtKB-KW"/>
</dbReference>
<keyword evidence="4" id="KW-0418">Kinase</keyword>
<dbReference type="Proteomes" id="UP000664132">
    <property type="component" value="Unassembled WGS sequence"/>
</dbReference>
<dbReference type="Gene3D" id="1.10.510.10">
    <property type="entry name" value="Transferase(Phosphotransferase) domain 1"/>
    <property type="match status" value="1"/>
</dbReference>
<evidence type="ECO:0000256" key="4">
    <source>
        <dbReference type="ARBA" id="ARBA00022777"/>
    </source>
</evidence>
<evidence type="ECO:0000313" key="7">
    <source>
        <dbReference type="EMBL" id="KAG4422460.1"/>
    </source>
</evidence>
<protein>
    <recommendedName>
        <fullName evidence="1">non-specific serine/threonine protein kinase</fullName>
        <ecNumber evidence="1">2.7.11.1</ecNumber>
    </recommendedName>
</protein>
<comment type="caution">
    <text evidence="7">The sequence shown here is derived from an EMBL/GenBank/DDBJ whole genome shotgun (WGS) entry which is preliminary data.</text>
</comment>
<feature type="domain" description="Protein kinase" evidence="6">
    <location>
        <begin position="110"/>
        <end position="394"/>
    </location>
</feature>
<dbReference type="InterPro" id="IPR011009">
    <property type="entry name" value="Kinase-like_dom_sf"/>
</dbReference>
<reference evidence="7" key="1">
    <citation type="submission" date="2021-02" db="EMBL/GenBank/DDBJ databases">
        <title>Genome sequence Cadophora malorum strain M34.</title>
        <authorList>
            <person name="Stefanovic E."/>
            <person name="Vu D."/>
            <person name="Scully C."/>
            <person name="Dijksterhuis J."/>
            <person name="Roader J."/>
            <person name="Houbraken J."/>
        </authorList>
    </citation>
    <scope>NUCLEOTIDE SEQUENCE</scope>
    <source>
        <strain evidence="7">M34</strain>
    </source>
</reference>
<keyword evidence="5" id="KW-0067">ATP-binding</keyword>
<keyword evidence="8" id="KW-1185">Reference proteome</keyword>
<evidence type="ECO:0000313" key="8">
    <source>
        <dbReference type="Proteomes" id="UP000664132"/>
    </source>
</evidence>
<dbReference type="GO" id="GO:0004674">
    <property type="term" value="F:protein serine/threonine kinase activity"/>
    <property type="evidence" value="ECO:0007669"/>
    <property type="project" value="UniProtKB-EC"/>
</dbReference>
<evidence type="ECO:0000256" key="2">
    <source>
        <dbReference type="ARBA" id="ARBA00022679"/>
    </source>
</evidence>
<dbReference type="EMBL" id="JAFJYH010000048">
    <property type="protein sequence ID" value="KAG4422460.1"/>
    <property type="molecule type" value="Genomic_DNA"/>
</dbReference>
<dbReference type="PROSITE" id="PS50011">
    <property type="entry name" value="PROTEIN_KINASE_DOM"/>
    <property type="match status" value="1"/>
</dbReference>
<keyword evidence="3" id="KW-0547">Nucleotide-binding</keyword>
<dbReference type="PANTHER" id="PTHR43671">
    <property type="entry name" value="SERINE/THREONINE-PROTEIN KINASE NEK"/>
    <property type="match status" value="1"/>
</dbReference>
<dbReference type="OrthoDB" id="4062651at2759"/>
<organism evidence="7 8">
    <name type="scientific">Cadophora malorum</name>
    <dbReference type="NCBI Taxonomy" id="108018"/>
    <lineage>
        <taxon>Eukaryota</taxon>
        <taxon>Fungi</taxon>
        <taxon>Dikarya</taxon>
        <taxon>Ascomycota</taxon>
        <taxon>Pezizomycotina</taxon>
        <taxon>Leotiomycetes</taxon>
        <taxon>Helotiales</taxon>
        <taxon>Ploettnerulaceae</taxon>
        <taxon>Cadophora</taxon>
    </lineage>
</organism>
<keyword evidence="2" id="KW-0808">Transferase</keyword>